<keyword evidence="1" id="KW-0732">Signal</keyword>
<name>A0ABQ3KUR8_9ALTE</name>
<gene>
    <name evidence="3" type="ORF">GCM10010919_03660</name>
</gene>
<protein>
    <recommendedName>
        <fullName evidence="2">SH3b domain-containing protein</fullName>
    </recommendedName>
</protein>
<keyword evidence="4" id="KW-1185">Reference proteome</keyword>
<dbReference type="InterPro" id="IPR003646">
    <property type="entry name" value="SH3-like_bac-type"/>
</dbReference>
<dbReference type="Proteomes" id="UP000659697">
    <property type="component" value="Unassembled WGS sequence"/>
</dbReference>
<feature type="chain" id="PRO_5046572712" description="SH3b domain-containing protein" evidence="1">
    <location>
        <begin position="19"/>
        <end position="164"/>
    </location>
</feature>
<organism evidence="3 4">
    <name type="scientific">Alishewanella longhuensis</name>
    <dbReference type="NCBI Taxonomy" id="1091037"/>
    <lineage>
        <taxon>Bacteria</taxon>
        <taxon>Pseudomonadati</taxon>
        <taxon>Pseudomonadota</taxon>
        <taxon>Gammaproteobacteria</taxon>
        <taxon>Alteromonadales</taxon>
        <taxon>Alteromonadaceae</taxon>
        <taxon>Alishewanella</taxon>
    </lineage>
</organism>
<dbReference type="EMBL" id="BNAO01000001">
    <property type="protein sequence ID" value="GHG60297.1"/>
    <property type="molecule type" value="Genomic_DNA"/>
</dbReference>
<dbReference type="Gene3D" id="2.30.30.40">
    <property type="entry name" value="SH3 Domains"/>
    <property type="match status" value="1"/>
</dbReference>
<proteinExistence type="predicted"/>
<evidence type="ECO:0000259" key="2">
    <source>
        <dbReference type="Pfam" id="PF08239"/>
    </source>
</evidence>
<feature type="signal peptide" evidence="1">
    <location>
        <begin position="1"/>
        <end position="18"/>
    </location>
</feature>
<comment type="caution">
    <text evidence="3">The sequence shown here is derived from an EMBL/GenBank/DDBJ whole genome shotgun (WGS) entry which is preliminary data.</text>
</comment>
<sequence length="164" mass="18130">MQVHFLAWLLLLSPVALADTNATVKQATPLLAQPVADAAELARLAAEQPVAVLERQGGWYQVAVPEQATGWLRLFQLQFVKERYQPDNVPLRELTGLMRGSHQQVTSSTGVRGLDKVAITNAKPDFEQLVLLQSFQQPAEQAQTFAKAANLKTDSSIKVQERKK</sequence>
<evidence type="ECO:0000313" key="4">
    <source>
        <dbReference type="Proteomes" id="UP000659697"/>
    </source>
</evidence>
<reference evidence="4" key="1">
    <citation type="journal article" date="2019" name="Int. J. Syst. Evol. Microbiol.">
        <title>The Global Catalogue of Microorganisms (GCM) 10K type strain sequencing project: providing services to taxonomists for standard genome sequencing and annotation.</title>
        <authorList>
            <consortium name="The Broad Institute Genomics Platform"/>
            <consortium name="The Broad Institute Genome Sequencing Center for Infectious Disease"/>
            <person name="Wu L."/>
            <person name="Ma J."/>
        </authorList>
    </citation>
    <scope>NUCLEOTIDE SEQUENCE [LARGE SCALE GENOMIC DNA]</scope>
    <source>
        <strain evidence="4">CGMCC 1.7003</strain>
    </source>
</reference>
<evidence type="ECO:0000256" key="1">
    <source>
        <dbReference type="SAM" id="SignalP"/>
    </source>
</evidence>
<feature type="domain" description="SH3b" evidence="2">
    <location>
        <begin position="32"/>
        <end position="72"/>
    </location>
</feature>
<evidence type="ECO:0000313" key="3">
    <source>
        <dbReference type="EMBL" id="GHG60297.1"/>
    </source>
</evidence>
<dbReference type="RefSeq" id="WP_189429539.1">
    <property type="nucleotide sequence ID" value="NZ_BNAO01000001.1"/>
</dbReference>
<dbReference type="Pfam" id="PF08239">
    <property type="entry name" value="SH3_3"/>
    <property type="match status" value="1"/>
</dbReference>
<accession>A0ABQ3KUR8</accession>